<sequence>MITGSPTSKCGWRITLPPSDSVFITRSVLRTIAAVHCGSVTGCLRLHYTTQIWECPKVRAGVHSSDIELALSLLLVSFLDALETMPTSRLEKFQHSCGLDCWRCFKMIRGGRTVHDVYQCGTIPD</sequence>
<dbReference type="VEuPathDB" id="FungiDB:HpaG808615"/>
<dbReference type="EMBL" id="JH598563">
    <property type="status" value="NOT_ANNOTATED_CDS"/>
    <property type="molecule type" value="Genomic_DNA"/>
</dbReference>
<dbReference type="AlphaFoldDB" id="M4BQC6"/>
<dbReference type="Proteomes" id="UP000011713">
    <property type="component" value="Unassembled WGS sequence"/>
</dbReference>
<reference evidence="2" key="1">
    <citation type="journal article" date="2010" name="Science">
        <title>Signatures of adaptation to obligate biotrophy in the Hyaloperonospora arabidopsidis genome.</title>
        <authorList>
            <person name="Baxter L."/>
            <person name="Tripathy S."/>
            <person name="Ishaque N."/>
            <person name="Boot N."/>
            <person name="Cabral A."/>
            <person name="Kemen E."/>
            <person name="Thines M."/>
            <person name="Ah-Fong A."/>
            <person name="Anderson R."/>
            <person name="Badejoko W."/>
            <person name="Bittner-Eddy P."/>
            <person name="Boore J.L."/>
            <person name="Chibucos M.C."/>
            <person name="Coates M."/>
            <person name="Dehal P."/>
            <person name="Delehaunty K."/>
            <person name="Dong S."/>
            <person name="Downton P."/>
            <person name="Dumas B."/>
            <person name="Fabro G."/>
            <person name="Fronick C."/>
            <person name="Fuerstenberg S.I."/>
            <person name="Fulton L."/>
            <person name="Gaulin E."/>
            <person name="Govers F."/>
            <person name="Hughes L."/>
            <person name="Humphray S."/>
            <person name="Jiang R.H."/>
            <person name="Judelson H."/>
            <person name="Kamoun S."/>
            <person name="Kyung K."/>
            <person name="Meijer H."/>
            <person name="Minx P."/>
            <person name="Morris P."/>
            <person name="Nelson J."/>
            <person name="Phuntumart V."/>
            <person name="Qutob D."/>
            <person name="Rehmany A."/>
            <person name="Rougon-Cardoso A."/>
            <person name="Ryden P."/>
            <person name="Torto-Alalibo T."/>
            <person name="Studholme D."/>
            <person name="Wang Y."/>
            <person name="Win J."/>
            <person name="Wood J."/>
            <person name="Clifton S.W."/>
            <person name="Rogers J."/>
            <person name="Van den Ackerveken G."/>
            <person name="Jones J.D."/>
            <person name="McDowell J.M."/>
            <person name="Beynon J."/>
            <person name="Tyler B.M."/>
        </authorList>
    </citation>
    <scope>NUCLEOTIDE SEQUENCE [LARGE SCALE GENOMIC DNA]</scope>
    <source>
        <strain evidence="2">Emoy2</strain>
    </source>
</reference>
<keyword evidence="2" id="KW-1185">Reference proteome</keyword>
<dbReference type="EnsemblProtists" id="HpaT808615">
    <property type="protein sequence ID" value="HpaP808615"/>
    <property type="gene ID" value="HpaG808615"/>
</dbReference>
<organism evidence="1 2">
    <name type="scientific">Hyaloperonospora arabidopsidis (strain Emoy2)</name>
    <name type="common">Downy mildew agent</name>
    <name type="synonym">Peronospora arabidopsidis</name>
    <dbReference type="NCBI Taxonomy" id="559515"/>
    <lineage>
        <taxon>Eukaryota</taxon>
        <taxon>Sar</taxon>
        <taxon>Stramenopiles</taxon>
        <taxon>Oomycota</taxon>
        <taxon>Peronosporomycetes</taxon>
        <taxon>Peronosporales</taxon>
        <taxon>Peronosporaceae</taxon>
        <taxon>Hyaloperonospora</taxon>
    </lineage>
</organism>
<reference evidence="1" key="2">
    <citation type="submission" date="2015-06" db="UniProtKB">
        <authorList>
            <consortium name="EnsemblProtists"/>
        </authorList>
    </citation>
    <scope>IDENTIFICATION</scope>
    <source>
        <strain evidence="1">Emoy2</strain>
    </source>
</reference>
<name>M4BQC6_HYAAE</name>
<dbReference type="InParanoid" id="M4BQC6"/>
<evidence type="ECO:0000313" key="2">
    <source>
        <dbReference type="Proteomes" id="UP000011713"/>
    </source>
</evidence>
<proteinExistence type="predicted"/>
<accession>M4BQC6</accession>
<evidence type="ECO:0000313" key="1">
    <source>
        <dbReference type="EnsemblProtists" id="HpaP808615"/>
    </source>
</evidence>
<dbReference type="HOGENOM" id="CLU_130154_0_0_1"/>
<protein>
    <submittedName>
        <fullName evidence="1">Uncharacterized protein</fullName>
    </submittedName>
</protein>